<evidence type="ECO:0000313" key="3">
    <source>
        <dbReference type="Proteomes" id="UP001165368"/>
    </source>
</evidence>
<keyword evidence="1" id="KW-1133">Transmembrane helix</keyword>
<protein>
    <recommendedName>
        <fullName evidence="4">Peptide zinc metalloprotease protein</fullName>
    </recommendedName>
</protein>
<gene>
    <name evidence="2" type="ORF">LVY72_00860</name>
</gene>
<evidence type="ECO:0000313" key="2">
    <source>
        <dbReference type="EMBL" id="MCG2620458.1"/>
    </source>
</evidence>
<keyword evidence="3" id="KW-1185">Reference proteome</keyword>
<evidence type="ECO:0008006" key="4">
    <source>
        <dbReference type="Google" id="ProtNLM"/>
    </source>
</evidence>
<feature type="transmembrane region" description="Helical" evidence="1">
    <location>
        <begin position="147"/>
        <end position="168"/>
    </location>
</feature>
<feature type="transmembrane region" description="Helical" evidence="1">
    <location>
        <begin position="211"/>
        <end position="230"/>
    </location>
</feature>
<evidence type="ECO:0000256" key="1">
    <source>
        <dbReference type="SAM" id="Phobius"/>
    </source>
</evidence>
<accession>A0ABS9L1E6</accession>
<name>A0ABS9L1E6_9MICC</name>
<feature type="transmembrane region" description="Helical" evidence="1">
    <location>
        <begin position="250"/>
        <end position="276"/>
    </location>
</feature>
<organism evidence="2 3">
    <name type="scientific">Arthrobacter hankyongi</name>
    <dbReference type="NCBI Taxonomy" id="2904801"/>
    <lineage>
        <taxon>Bacteria</taxon>
        <taxon>Bacillati</taxon>
        <taxon>Actinomycetota</taxon>
        <taxon>Actinomycetes</taxon>
        <taxon>Micrococcales</taxon>
        <taxon>Micrococcaceae</taxon>
        <taxon>Arthrobacter</taxon>
    </lineage>
</organism>
<feature type="transmembrane region" description="Helical" evidence="1">
    <location>
        <begin position="390"/>
        <end position="411"/>
    </location>
</feature>
<reference evidence="2" key="1">
    <citation type="submission" date="2022-01" db="EMBL/GenBank/DDBJ databases">
        <authorList>
            <person name="Jo J.-H."/>
            <person name="Im W.-T."/>
        </authorList>
    </citation>
    <scope>NUCLEOTIDE SEQUENCE</scope>
    <source>
        <strain evidence="2">I2-34</strain>
    </source>
</reference>
<dbReference type="EMBL" id="JAKLTQ010000001">
    <property type="protein sequence ID" value="MCG2620458.1"/>
    <property type="molecule type" value="Genomic_DNA"/>
</dbReference>
<sequence>MTTDSSTVPAPRWVRADGVQLLGAASGSGLVDTTYLVRRGDGQLLQVSELLHLVVRELAPGRAPEEVADAVTRSFGRRLSTEGLNQLISGTLSPLGLVADGNRRPDPEAVQPRADPLLSLRFRGTLLPEPLVNALAGALRPAFYPPIVVLVLAALVVLDVVLFLQGGILQALDDVLKAPVLLLGLMVLLMVGALIHELGHATACRYGGARPGVIGYGIYIVFPAFFTNVTDSYRLGRAGRLRTDLGGLYFNVWCLLAAGTGYLLTGNGLLLLVVVVMQLEMVQQLIPTVRFDGYFVLADLAGVPDLFARVKPVLASLLPGRPVHPLVAEMKPVARWIVTLWVLTVVPTLVLGLGWMLISLPVILSRTFHAMQHHASLLAQAVADGALAEFILAVLSIVMLCLPLLGLAVLLQKLAAMLAKLAARWLRRRAGSRR</sequence>
<comment type="caution">
    <text evidence="2">The sequence shown here is derived from an EMBL/GenBank/DDBJ whole genome shotgun (WGS) entry which is preliminary data.</text>
</comment>
<dbReference type="RefSeq" id="WP_237817560.1">
    <property type="nucleotide sequence ID" value="NZ_JAKLTQ010000001.1"/>
</dbReference>
<proteinExistence type="predicted"/>
<feature type="transmembrane region" description="Helical" evidence="1">
    <location>
        <begin position="180"/>
        <end position="199"/>
    </location>
</feature>
<keyword evidence="1" id="KW-0472">Membrane</keyword>
<dbReference type="Proteomes" id="UP001165368">
    <property type="component" value="Unassembled WGS sequence"/>
</dbReference>
<feature type="transmembrane region" description="Helical" evidence="1">
    <location>
        <begin position="336"/>
        <end position="358"/>
    </location>
</feature>
<keyword evidence="1" id="KW-0812">Transmembrane</keyword>